<proteinExistence type="predicted"/>
<organism evidence="1 2">
    <name type="scientific">Crocosphaera watsonii WH 0402</name>
    <dbReference type="NCBI Taxonomy" id="1284629"/>
    <lineage>
        <taxon>Bacteria</taxon>
        <taxon>Bacillati</taxon>
        <taxon>Cyanobacteriota</taxon>
        <taxon>Cyanophyceae</taxon>
        <taxon>Oscillatoriophycideae</taxon>
        <taxon>Chroococcales</taxon>
        <taxon>Aphanothecaceae</taxon>
        <taxon>Crocosphaera</taxon>
    </lineage>
</organism>
<reference evidence="1 2" key="1">
    <citation type="submission" date="2013-01" db="EMBL/GenBank/DDBJ databases">
        <authorList>
            <person name="Bench S."/>
        </authorList>
    </citation>
    <scope>NUCLEOTIDE SEQUENCE [LARGE SCALE GENOMIC DNA]</scope>
    <source>
        <strain evidence="1 2">WH 0402</strain>
    </source>
</reference>
<evidence type="ECO:0000313" key="2">
    <source>
        <dbReference type="Proteomes" id="UP000018130"/>
    </source>
</evidence>
<gene>
    <name evidence="1" type="ORF">CWATWH0402_562</name>
</gene>
<name>T2JLS7_CROWT</name>
<evidence type="ECO:0000313" key="1">
    <source>
        <dbReference type="EMBL" id="CCQ66004.1"/>
    </source>
</evidence>
<dbReference type="EMBL" id="CAQN01000316">
    <property type="protein sequence ID" value="CCQ66004.1"/>
    <property type="molecule type" value="Genomic_DNA"/>
</dbReference>
<dbReference type="AlphaFoldDB" id="T2JLS7"/>
<dbReference type="Proteomes" id="UP000018130">
    <property type="component" value="Unassembled WGS sequence"/>
</dbReference>
<reference evidence="1 2" key="2">
    <citation type="submission" date="2013-09" db="EMBL/GenBank/DDBJ databases">
        <title>Whole genome comparison of six Crocosphaera watsonii strains with differing phenotypes.</title>
        <authorList>
            <person name="Bench S.R."/>
            <person name="Heller P."/>
            <person name="Frank I."/>
            <person name="Arciniega M."/>
            <person name="Shilova I.N."/>
            <person name="Zehr J.P."/>
        </authorList>
    </citation>
    <scope>NUCLEOTIDE SEQUENCE [LARGE SCALE GENOMIC DNA]</scope>
    <source>
        <strain evidence="1 2">WH 0402</strain>
    </source>
</reference>
<sequence length="53" mass="6231">MIYVHIEEDFKEVPELLSLSSRLVKILETEDLLEESLPIRIFIKKIEGDFLAK</sequence>
<comment type="caution">
    <text evidence="1">The sequence shown here is derived from an EMBL/GenBank/DDBJ whole genome shotgun (WGS) entry which is preliminary data.</text>
</comment>
<accession>T2JLS7</accession>
<protein>
    <submittedName>
        <fullName evidence="1">Uncharacterized protein</fullName>
    </submittedName>
</protein>